<sequence length="806" mass="88761">MQEATAGPSTATGISPPPAKRRRKSYARRTCHSCRARKQRCEIPDESLLLLPSAEPLIESLACTRCRAAEIPCILDDFDRAARIRIERNRQSNESGGGDGSSAEHAQRRRRRTGRVEAADGNEDDDAASERETDYADAAEIEEQQRRLARVHPEDVNRIEEYFARRRPVTILIELVSRQPRFGTALRNCRRDSMGSGAELQMDDVVDDDLSQVMSAWTEKEVVLWLPFIPSPWSLRLRRRQQRQAISKSDEASQRILETVQYAIAAQNMARIDDRLRRTITTTAQTIVEQCLGTLMLSSPSSAEDSMALQLLAAFPVIFGDPGPTACVAKRVAFLSQRTAGLNYNASYGDDCDVVAEADPYILFCSACVWDGVYSYGNDDYLVYHKSDWFLKEKKIVQFLGDLSNQPREATVAERRRTLGKLCVLLRALCMTHIAKAWTSFDPIEKGGDPAERTAKLGKCLESWGEDMDLYRARVEHHIAIDVRAQDGDDHDDESRCKQRIVDWLFLESAAAHLIISGKAFWRACEANFTPAYLRDLILGIDIHPSIKAFSHRHGDIRMDACDTVLSTMARMSAARTAAMAGQETGAEDSDLIPPLLASGYLLESAVLAMDMFSTCLKFFKGMPSRASSWQLSMNGAVRFTGSLNRVPIEEGGTAAASAKIVSGMLDIINIWKRALFSSRVGEGAATSAGPKDKGPANEDNQGAADASAPTTKAQPKPNATETTVGSNESPGTTTTATSLLENFDDTDWSMANPLASSTGGDFSHMFLNTEALQGMMNDVFGRTEWGDVLKELEGGPSSLFPVPPM</sequence>
<dbReference type="Proteomes" id="UP000245768">
    <property type="component" value="Unassembled WGS sequence"/>
</dbReference>
<dbReference type="GO" id="GO:0008270">
    <property type="term" value="F:zinc ion binding"/>
    <property type="evidence" value="ECO:0007669"/>
    <property type="project" value="InterPro"/>
</dbReference>
<feature type="region of interest" description="Disordered" evidence="1">
    <location>
        <begin position="1"/>
        <end position="28"/>
    </location>
</feature>
<evidence type="ECO:0000256" key="1">
    <source>
        <dbReference type="SAM" id="MobiDB-lite"/>
    </source>
</evidence>
<dbReference type="InterPro" id="IPR036864">
    <property type="entry name" value="Zn2-C6_fun-type_DNA-bd_sf"/>
</dbReference>
<evidence type="ECO:0000313" key="3">
    <source>
        <dbReference type="EMBL" id="PWN94117.1"/>
    </source>
</evidence>
<gene>
    <name evidence="3" type="ORF">FA10DRAFT_264697</name>
</gene>
<dbReference type="GO" id="GO:0000981">
    <property type="term" value="F:DNA-binding transcription factor activity, RNA polymerase II-specific"/>
    <property type="evidence" value="ECO:0007669"/>
    <property type="project" value="InterPro"/>
</dbReference>
<dbReference type="InterPro" id="IPR001138">
    <property type="entry name" value="Zn2Cys6_DnaBD"/>
</dbReference>
<dbReference type="GeneID" id="37042672"/>
<dbReference type="EMBL" id="KZ819634">
    <property type="protein sequence ID" value="PWN94117.1"/>
    <property type="molecule type" value="Genomic_DNA"/>
</dbReference>
<dbReference type="STRING" id="215250.A0A316YXD4"/>
<keyword evidence="4" id="KW-1185">Reference proteome</keyword>
<dbReference type="RefSeq" id="XP_025381315.1">
    <property type="nucleotide sequence ID" value="XM_025520756.1"/>
</dbReference>
<feature type="domain" description="Zn(2)-C6 fungal-type" evidence="2">
    <location>
        <begin position="30"/>
        <end position="75"/>
    </location>
</feature>
<dbReference type="SUPFAM" id="SSF57701">
    <property type="entry name" value="Zn2/Cys6 DNA-binding domain"/>
    <property type="match status" value="1"/>
</dbReference>
<protein>
    <recommendedName>
        <fullName evidence="2">Zn(2)-C6 fungal-type domain-containing protein</fullName>
    </recommendedName>
</protein>
<evidence type="ECO:0000259" key="2">
    <source>
        <dbReference type="PROSITE" id="PS50048"/>
    </source>
</evidence>
<feature type="region of interest" description="Disordered" evidence="1">
    <location>
        <begin position="684"/>
        <end position="737"/>
    </location>
</feature>
<accession>A0A316YXD4</accession>
<name>A0A316YXD4_9BASI</name>
<feature type="compositionally biased region" description="Polar residues" evidence="1">
    <location>
        <begin position="709"/>
        <end position="737"/>
    </location>
</feature>
<dbReference type="PROSITE" id="PS50048">
    <property type="entry name" value="ZN2_CY6_FUNGAL_2"/>
    <property type="match status" value="1"/>
</dbReference>
<dbReference type="AlphaFoldDB" id="A0A316YXD4"/>
<reference evidence="3 4" key="1">
    <citation type="journal article" date="2018" name="Mol. Biol. Evol.">
        <title>Broad Genomic Sampling Reveals a Smut Pathogenic Ancestry of the Fungal Clade Ustilaginomycotina.</title>
        <authorList>
            <person name="Kijpornyongpan T."/>
            <person name="Mondo S.J."/>
            <person name="Barry K."/>
            <person name="Sandor L."/>
            <person name="Lee J."/>
            <person name="Lipzen A."/>
            <person name="Pangilinan J."/>
            <person name="LaButti K."/>
            <person name="Hainaut M."/>
            <person name="Henrissat B."/>
            <person name="Grigoriev I.V."/>
            <person name="Spatafora J.W."/>
            <person name="Aime M.C."/>
        </authorList>
    </citation>
    <scope>NUCLEOTIDE SEQUENCE [LARGE SCALE GENOMIC DNA]</scope>
    <source>
        <strain evidence="3 4">MCA 4198</strain>
    </source>
</reference>
<dbReference type="InParanoid" id="A0A316YXD4"/>
<evidence type="ECO:0000313" key="4">
    <source>
        <dbReference type="Proteomes" id="UP000245768"/>
    </source>
</evidence>
<feature type="compositionally biased region" description="Basic residues" evidence="1">
    <location>
        <begin position="19"/>
        <end position="28"/>
    </location>
</feature>
<feature type="region of interest" description="Disordered" evidence="1">
    <location>
        <begin position="89"/>
        <end position="133"/>
    </location>
</feature>
<dbReference type="OrthoDB" id="2595934at2759"/>
<proteinExistence type="predicted"/>
<organism evidence="3 4">
    <name type="scientific">Acaromyces ingoldii</name>
    <dbReference type="NCBI Taxonomy" id="215250"/>
    <lineage>
        <taxon>Eukaryota</taxon>
        <taxon>Fungi</taxon>
        <taxon>Dikarya</taxon>
        <taxon>Basidiomycota</taxon>
        <taxon>Ustilaginomycotina</taxon>
        <taxon>Exobasidiomycetes</taxon>
        <taxon>Exobasidiales</taxon>
        <taxon>Cryptobasidiaceae</taxon>
        <taxon>Acaromyces</taxon>
    </lineage>
</organism>